<evidence type="ECO:0000259" key="6">
    <source>
        <dbReference type="Pfam" id="PF14630"/>
    </source>
</evidence>
<dbReference type="PANTHER" id="PTHR12705:SF0">
    <property type="entry name" value="ORIGIN RECOGNITION COMPLEX SUBUNIT 5"/>
    <property type="match status" value="1"/>
</dbReference>
<reference evidence="7" key="1">
    <citation type="journal article" date="2020" name="bioRxiv">
        <title>Comparative genomics of Chlamydomonas.</title>
        <authorList>
            <person name="Craig R.J."/>
            <person name="Hasan A.R."/>
            <person name="Ness R.W."/>
            <person name="Keightley P.D."/>
        </authorList>
    </citation>
    <scope>NUCLEOTIDE SEQUENCE</scope>
    <source>
        <strain evidence="7">SAG 7.73</strain>
    </source>
</reference>
<dbReference type="Pfam" id="PF14630">
    <property type="entry name" value="ORC5_C"/>
    <property type="match status" value="1"/>
</dbReference>
<accession>A0A835SQ43</accession>
<evidence type="ECO:0000313" key="7">
    <source>
        <dbReference type="EMBL" id="KAG2429751.1"/>
    </source>
</evidence>
<dbReference type="SUPFAM" id="SSF52540">
    <property type="entry name" value="P-loop containing nucleoside triphosphate hydrolases"/>
    <property type="match status" value="1"/>
</dbReference>
<dbReference type="PANTHER" id="PTHR12705">
    <property type="entry name" value="ORIGIN RECOGNITION COMPLEX SUBUNIT 5"/>
    <property type="match status" value="1"/>
</dbReference>
<keyword evidence="8" id="KW-1185">Reference proteome</keyword>
<comment type="similarity">
    <text evidence="1">Belongs to the ORC5 family.</text>
</comment>
<name>A0A835SQ43_CHLIN</name>
<dbReference type="InterPro" id="IPR020796">
    <property type="entry name" value="ORC5"/>
</dbReference>
<keyword evidence="2" id="KW-0547">Nucleotide-binding</keyword>
<evidence type="ECO:0000256" key="4">
    <source>
        <dbReference type="SAM" id="MobiDB-lite"/>
    </source>
</evidence>
<evidence type="ECO:0000259" key="5">
    <source>
        <dbReference type="Pfam" id="PF13191"/>
    </source>
</evidence>
<dbReference type="Proteomes" id="UP000650467">
    <property type="component" value="Unassembled WGS sequence"/>
</dbReference>
<organism evidence="7 8">
    <name type="scientific">Chlamydomonas incerta</name>
    <dbReference type="NCBI Taxonomy" id="51695"/>
    <lineage>
        <taxon>Eukaryota</taxon>
        <taxon>Viridiplantae</taxon>
        <taxon>Chlorophyta</taxon>
        <taxon>core chlorophytes</taxon>
        <taxon>Chlorophyceae</taxon>
        <taxon>CS clade</taxon>
        <taxon>Chlamydomonadales</taxon>
        <taxon>Chlamydomonadaceae</taxon>
        <taxon>Chlamydomonas</taxon>
    </lineage>
</organism>
<dbReference type="InterPro" id="IPR027417">
    <property type="entry name" value="P-loop_NTPase"/>
</dbReference>
<feature type="compositionally biased region" description="Low complexity" evidence="4">
    <location>
        <begin position="204"/>
        <end position="213"/>
    </location>
</feature>
<dbReference type="InterPro" id="IPR041664">
    <property type="entry name" value="AAA_16"/>
</dbReference>
<evidence type="ECO:0000256" key="3">
    <source>
        <dbReference type="ARBA" id="ARBA00022840"/>
    </source>
</evidence>
<dbReference type="EMBL" id="JAEHOC010000029">
    <property type="protein sequence ID" value="KAG2429751.1"/>
    <property type="molecule type" value="Genomic_DNA"/>
</dbReference>
<dbReference type="GO" id="GO:0005664">
    <property type="term" value="C:nuclear origin of replication recognition complex"/>
    <property type="evidence" value="ECO:0007669"/>
    <property type="project" value="TreeGrafter"/>
</dbReference>
<evidence type="ECO:0000256" key="2">
    <source>
        <dbReference type="ARBA" id="ARBA00022741"/>
    </source>
</evidence>
<keyword evidence="3" id="KW-0067">ATP-binding</keyword>
<dbReference type="Pfam" id="PF13191">
    <property type="entry name" value="AAA_16"/>
    <property type="match status" value="1"/>
</dbReference>
<gene>
    <name evidence="7" type="ORF">HXX76_010535</name>
</gene>
<feature type="domain" description="Origin recognition complex subunit 5 C-terminal" evidence="6">
    <location>
        <begin position="348"/>
        <end position="547"/>
    </location>
</feature>
<sequence length="551" mass="57788">MAGPDVASCWPGRETQVASLKNWLSGRTASHVIVHGPPGTGKTSIVRHCLEAWGHRYAYTTLPQEYKLRQLFNALLSQLWGLKRKRDAGFGATAGADSWNEFAEAVAAVCPPSAPRCSVLVLDNMEWGAHKNMLPQLLAAIKWQRASLVVVAITSTAPQDLRYGPAVGLGLPLMHCLHFPAYNRDQLAEVLAGNPPRGFGTDAAEGPPGAAQPQPLPPPQSGLLRELWAQFCVTYVAANFSAVSRSAADLAAVAGWLWPIYSRPLQEGRVRAGSAVETLVRQLDVFMQQQQVVRKVLEVYRPGMRSPPPVLHALAAAAAAPGSAGSAAAGSGGDSDGGGGALVANLGKAAKLLLLAAFVASRNKPTLDKDLFEYRTRPGGRRRGGRNGAGPGRAGEAAQEADRQAEAAKEARLKGPHAFPLTRLISIFHRLWASVPSLGDDLLSSSLYGGSVFTAGGGGGGGGAEGSDVLDVDLATGFAGGRNGLEAVWSQSAAVLSAVTGLQGMGLLAKHGSGDDPLDQPRFTCAIDDPLAQRLAADVSLQLNNYLMYDK</sequence>
<dbReference type="OrthoDB" id="365981at2759"/>
<dbReference type="Gene3D" id="3.40.50.300">
    <property type="entry name" value="P-loop containing nucleotide triphosphate hydrolases"/>
    <property type="match status" value="1"/>
</dbReference>
<feature type="region of interest" description="Disordered" evidence="4">
    <location>
        <begin position="197"/>
        <end position="217"/>
    </location>
</feature>
<dbReference type="CDD" id="cd00009">
    <property type="entry name" value="AAA"/>
    <property type="match status" value="1"/>
</dbReference>
<feature type="domain" description="Orc1-like AAA ATPase" evidence="5">
    <location>
        <begin position="10"/>
        <end position="138"/>
    </location>
</feature>
<dbReference type="GO" id="GO:0003688">
    <property type="term" value="F:DNA replication origin binding"/>
    <property type="evidence" value="ECO:0007669"/>
    <property type="project" value="TreeGrafter"/>
</dbReference>
<protein>
    <submittedName>
        <fullName evidence="7">Uncharacterized protein</fullName>
    </submittedName>
</protein>
<feature type="region of interest" description="Disordered" evidence="4">
    <location>
        <begin position="375"/>
        <end position="406"/>
    </location>
</feature>
<evidence type="ECO:0000256" key="1">
    <source>
        <dbReference type="ARBA" id="ARBA00006269"/>
    </source>
</evidence>
<dbReference type="InterPro" id="IPR047088">
    <property type="entry name" value="ORC5_C"/>
</dbReference>
<dbReference type="GO" id="GO:0006270">
    <property type="term" value="P:DNA replication initiation"/>
    <property type="evidence" value="ECO:0007669"/>
    <property type="project" value="TreeGrafter"/>
</dbReference>
<dbReference type="AlphaFoldDB" id="A0A835SQ43"/>
<proteinExistence type="inferred from homology"/>
<evidence type="ECO:0000313" key="8">
    <source>
        <dbReference type="Proteomes" id="UP000650467"/>
    </source>
</evidence>
<comment type="caution">
    <text evidence="7">The sequence shown here is derived from an EMBL/GenBank/DDBJ whole genome shotgun (WGS) entry which is preliminary data.</text>
</comment>